<keyword evidence="2" id="KW-0813">Transport</keyword>
<feature type="repeat" description="ARM" evidence="4">
    <location>
        <begin position="260"/>
        <end position="292"/>
    </location>
</feature>
<dbReference type="OrthoDB" id="29145at2759"/>
<evidence type="ECO:0000256" key="1">
    <source>
        <dbReference type="ARBA" id="ARBA00010394"/>
    </source>
</evidence>
<accession>A0A8H7VBC5</accession>
<dbReference type="EMBL" id="JAEPRD010000012">
    <property type="protein sequence ID" value="KAG2210278.1"/>
    <property type="molecule type" value="Genomic_DNA"/>
</dbReference>
<keyword evidence="3" id="KW-0653">Protein transport</keyword>
<comment type="similarity">
    <text evidence="1">Belongs to the importin alpha family.</text>
</comment>
<proteinExistence type="inferred from homology"/>
<gene>
    <name evidence="6" type="ORF">INT47_003263</name>
</gene>
<evidence type="ECO:0000256" key="5">
    <source>
        <dbReference type="SAM" id="MobiDB-lite"/>
    </source>
</evidence>
<organism evidence="6 7">
    <name type="scientific">Mucor saturninus</name>
    <dbReference type="NCBI Taxonomy" id="64648"/>
    <lineage>
        <taxon>Eukaryota</taxon>
        <taxon>Fungi</taxon>
        <taxon>Fungi incertae sedis</taxon>
        <taxon>Mucoromycota</taxon>
        <taxon>Mucoromycotina</taxon>
        <taxon>Mucoromycetes</taxon>
        <taxon>Mucorales</taxon>
        <taxon>Mucorineae</taxon>
        <taxon>Mucoraceae</taxon>
        <taxon>Mucor</taxon>
    </lineage>
</organism>
<feature type="compositionally biased region" description="Low complexity" evidence="5">
    <location>
        <begin position="1"/>
        <end position="27"/>
    </location>
</feature>
<dbReference type="PANTHER" id="PTHR23316">
    <property type="entry name" value="IMPORTIN ALPHA"/>
    <property type="match status" value="1"/>
</dbReference>
<dbReference type="InterPro" id="IPR016024">
    <property type="entry name" value="ARM-type_fold"/>
</dbReference>
<reference evidence="6" key="1">
    <citation type="submission" date="2020-12" db="EMBL/GenBank/DDBJ databases">
        <title>Metabolic potential, ecology and presence of endohyphal bacteria is reflected in genomic diversity of Mucoromycotina.</title>
        <authorList>
            <person name="Muszewska A."/>
            <person name="Okrasinska A."/>
            <person name="Steczkiewicz K."/>
            <person name="Drgas O."/>
            <person name="Orlowska M."/>
            <person name="Perlinska-Lenart U."/>
            <person name="Aleksandrzak-Piekarczyk T."/>
            <person name="Szatraj K."/>
            <person name="Zielenkiewicz U."/>
            <person name="Pilsyk S."/>
            <person name="Malc E."/>
            <person name="Mieczkowski P."/>
            <person name="Kruszewska J.S."/>
            <person name="Biernat P."/>
            <person name="Pawlowska J."/>
        </authorList>
    </citation>
    <scope>NUCLEOTIDE SEQUENCE</scope>
    <source>
        <strain evidence="6">WA0000017839</strain>
    </source>
</reference>
<dbReference type="Gene3D" id="1.25.10.10">
    <property type="entry name" value="Leucine-rich Repeat Variant"/>
    <property type="match status" value="1"/>
</dbReference>
<dbReference type="Pfam" id="PF00514">
    <property type="entry name" value="Arm"/>
    <property type="match status" value="2"/>
</dbReference>
<dbReference type="PROSITE" id="PS50176">
    <property type="entry name" value="ARM_REPEAT"/>
    <property type="match status" value="2"/>
</dbReference>
<dbReference type="InterPro" id="IPR011989">
    <property type="entry name" value="ARM-like"/>
</dbReference>
<protein>
    <recommendedName>
        <fullName evidence="8">Importin subunit alpha</fullName>
    </recommendedName>
</protein>
<keyword evidence="7" id="KW-1185">Reference proteome</keyword>
<name>A0A8H7VBC5_9FUNG</name>
<evidence type="ECO:0000256" key="3">
    <source>
        <dbReference type="ARBA" id="ARBA00022927"/>
    </source>
</evidence>
<evidence type="ECO:0008006" key="8">
    <source>
        <dbReference type="Google" id="ProtNLM"/>
    </source>
</evidence>
<dbReference type="SUPFAM" id="SSF48371">
    <property type="entry name" value="ARM repeat"/>
    <property type="match status" value="1"/>
</dbReference>
<evidence type="ECO:0000313" key="6">
    <source>
        <dbReference type="EMBL" id="KAG2210278.1"/>
    </source>
</evidence>
<feature type="region of interest" description="Disordered" evidence="5">
    <location>
        <begin position="1"/>
        <end position="30"/>
    </location>
</feature>
<feature type="repeat" description="ARM" evidence="4">
    <location>
        <begin position="210"/>
        <end position="241"/>
    </location>
</feature>
<dbReference type="SMART" id="SM00185">
    <property type="entry name" value="ARM"/>
    <property type="match status" value="6"/>
</dbReference>
<evidence type="ECO:0000256" key="4">
    <source>
        <dbReference type="PROSITE-ProRule" id="PRU00259"/>
    </source>
</evidence>
<dbReference type="AlphaFoldDB" id="A0A8H7VBC5"/>
<evidence type="ECO:0000313" key="7">
    <source>
        <dbReference type="Proteomes" id="UP000603453"/>
    </source>
</evidence>
<sequence length="551" mass="60538">MVTTRRASAAKAAAATGSTSGGTSPPAADHRALYKRTSIARTPAELKQRRMAIDESLRKKHREQLITAKRYRNLNRQEELESAGEEDPLADKNDDDGIIIIYAGYIYVILTRILSEEISPYYRLSTAQVEALAKDLSSDDKATRIEAAQHIGKFVLEPAKALIKYITEGDCIKTLTHMISGSNLDEQTEAAQTISNIAAGSYDLWIKSVSTVPYLISLLDSDNMNLREIAAGALGNMAAEDLGDMNDEDDKVRAKIRDNGAIKPLVRMLDSQDVRLIQSACFALANLARGQEAQLSEFFTTGLTDKLLKHLSNQDTATEVCWVVSYLTAGSEKFRQEVMEKNFGPPLVSDLATLADQGPVVLPVLRTLGNLAGTEAFLKRLAEQEQFLRSVVALTKSDQSRVVKKEALWVLSNITSSQDPEIIKQVEDLHAIDNLTDLVGRGAFDIRKGAAYCIMNIANHGPEHLDKLAHKQLLPAFLELLKSQDADMMRLGLGYIELLLTQATHGKQIIDSVPDCMEALAAVAPAPDPELFALANRLVDQYFGESPDMKE</sequence>
<comment type="caution">
    <text evidence="6">The sequence shown here is derived from an EMBL/GenBank/DDBJ whole genome shotgun (WGS) entry which is preliminary data.</text>
</comment>
<dbReference type="InterPro" id="IPR000225">
    <property type="entry name" value="Armadillo"/>
</dbReference>
<dbReference type="Proteomes" id="UP000603453">
    <property type="component" value="Unassembled WGS sequence"/>
</dbReference>
<evidence type="ECO:0000256" key="2">
    <source>
        <dbReference type="ARBA" id="ARBA00022448"/>
    </source>
</evidence>
<dbReference type="GO" id="GO:0015031">
    <property type="term" value="P:protein transport"/>
    <property type="evidence" value="ECO:0007669"/>
    <property type="project" value="UniProtKB-KW"/>
</dbReference>